<keyword evidence="1" id="KW-0808">Transferase</keyword>
<keyword evidence="1" id="KW-0239">DNA-directed DNA polymerase</keyword>
<dbReference type="PANTHER" id="PTHR10670:SF0">
    <property type="entry name" value="DNA POLYMERASE EPSILON CATALYTIC SUBUNIT A"/>
    <property type="match status" value="1"/>
</dbReference>
<comment type="function">
    <text evidence="1">DNA polymerase II participates in chromosomal DNA replication.</text>
</comment>
<keyword evidence="1" id="KW-0235">DNA replication</keyword>
<accession>A0AAP0DL86</accession>
<keyword evidence="1" id="KW-0862">Zinc</keyword>
<dbReference type="InterPro" id="IPR014939">
    <property type="entry name" value="CDT1_Gemini-bd-like"/>
</dbReference>
<dbReference type="EC" id="2.7.7.7" evidence="1"/>
<dbReference type="GO" id="GO:0006272">
    <property type="term" value="P:leading strand elongation"/>
    <property type="evidence" value="ECO:0007669"/>
    <property type="project" value="TreeGrafter"/>
</dbReference>
<dbReference type="InterPro" id="IPR036390">
    <property type="entry name" value="WH_DNA-bd_sf"/>
</dbReference>
<organism evidence="3 4">
    <name type="scientific">Deinandra increscens subsp. villosa</name>
    <dbReference type="NCBI Taxonomy" id="3103831"/>
    <lineage>
        <taxon>Eukaryota</taxon>
        <taxon>Viridiplantae</taxon>
        <taxon>Streptophyta</taxon>
        <taxon>Embryophyta</taxon>
        <taxon>Tracheophyta</taxon>
        <taxon>Spermatophyta</taxon>
        <taxon>Magnoliopsida</taxon>
        <taxon>eudicotyledons</taxon>
        <taxon>Gunneridae</taxon>
        <taxon>Pentapetalae</taxon>
        <taxon>asterids</taxon>
        <taxon>campanulids</taxon>
        <taxon>Asterales</taxon>
        <taxon>Asteraceae</taxon>
        <taxon>Asteroideae</taxon>
        <taxon>Heliantheae alliance</taxon>
        <taxon>Madieae</taxon>
        <taxon>Madiinae</taxon>
        <taxon>Deinandra</taxon>
    </lineage>
</organism>
<keyword evidence="1" id="KW-0548">Nucleotidyltransferase</keyword>
<dbReference type="Proteomes" id="UP001408789">
    <property type="component" value="Unassembled WGS sequence"/>
</dbReference>
<dbReference type="GO" id="GO:0003677">
    <property type="term" value="F:DNA binding"/>
    <property type="evidence" value="ECO:0007669"/>
    <property type="project" value="UniProtKB-KW"/>
</dbReference>
<dbReference type="Gene3D" id="3.30.420.10">
    <property type="entry name" value="Ribonuclease H-like superfamily/Ribonuclease H"/>
    <property type="match status" value="1"/>
</dbReference>
<comment type="cofactor">
    <cofactor evidence="1">
        <name>[4Fe-4S] cluster</name>
        <dbReference type="ChEBI" id="CHEBI:49883"/>
    </cofactor>
</comment>
<dbReference type="PANTHER" id="PTHR10670">
    <property type="entry name" value="DNA POLYMERASE EPSILON CATALYTIC SUBUNIT A"/>
    <property type="match status" value="1"/>
</dbReference>
<feature type="domain" description="CDT1 Geminin-binding" evidence="2">
    <location>
        <begin position="480"/>
        <end position="612"/>
    </location>
</feature>
<keyword evidence="1" id="KW-0539">Nucleus</keyword>
<dbReference type="GO" id="GO:0006287">
    <property type="term" value="P:base-excision repair, gap-filling"/>
    <property type="evidence" value="ECO:0007669"/>
    <property type="project" value="TreeGrafter"/>
</dbReference>
<dbReference type="SUPFAM" id="SSF46785">
    <property type="entry name" value="Winged helix' DNA-binding domain"/>
    <property type="match status" value="1"/>
</dbReference>
<keyword evidence="4" id="KW-1185">Reference proteome</keyword>
<keyword evidence="1" id="KW-0408">Iron</keyword>
<dbReference type="GO" id="GO:0008310">
    <property type="term" value="F:single-stranded DNA 3'-5' DNA exonuclease activity"/>
    <property type="evidence" value="ECO:0007669"/>
    <property type="project" value="TreeGrafter"/>
</dbReference>
<keyword evidence="1" id="KW-0411">Iron-sulfur</keyword>
<reference evidence="3 4" key="1">
    <citation type="submission" date="2024-04" db="EMBL/GenBank/DDBJ databases">
        <title>The reference genome of an endangered Asteraceae, Deinandra increscens subsp. villosa, native to the Central Coast of California.</title>
        <authorList>
            <person name="Guilliams M."/>
            <person name="Hasenstab-Lehman K."/>
            <person name="Meyer R."/>
            <person name="Mcevoy S."/>
        </authorList>
    </citation>
    <scope>NUCLEOTIDE SEQUENCE [LARGE SCALE GENOMIC DNA]</scope>
    <source>
        <tissue evidence="3">Leaf</tissue>
    </source>
</reference>
<dbReference type="Pfam" id="PF03104">
    <property type="entry name" value="DNA_pol_B_exo1"/>
    <property type="match status" value="1"/>
</dbReference>
<keyword evidence="1" id="KW-0004">4Fe-4S</keyword>
<dbReference type="GO" id="GO:0045004">
    <property type="term" value="P:DNA replication proofreading"/>
    <property type="evidence" value="ECO:0007669"/>
    <property type="project" value="TreeGrafter"/>
</dbReference>
<evidence type="ECO:0000259" key="2">
    <source>
        <dbReference type="SMART" id="SM01075"/>
    </source>
</evidence>
<dbReference type="GO" id="GO:0006297">
    <property type="term" value="P:nucleotide-excision repair, DNA gap filling"/>
    <property type="evidence" value="ECO:0007669"/>
    <property type="project" value="TreeGrafter"/>
</dbReference>
<comment type="caution">
    <text evidence="3">The sequence shown here is derived from an EMBL/GenBank/DDBJ whole genome shotgun (WGS) entry which is preliminary data.</text>
</comment>
<name>A0AAP0DL86_9ASTR</name>
<dbReference type="GO" id="GO:0000278">
    <property type="term" value="P:mitotic cell cycle"/>
    <property type="evidence" value="ECO:0007669"/>
    <property type="project" value="TreeGrafter"/>
</dbReference>
<dbReference type="AlphaFoldDB" id="A0AAP0DL86"/>
<keyword evidence="1" id="KW-0479">Metal-binding</keyword>
<sequence>MQRANALVNIYVLPAPKSTIRFCEKKMKHETRKGIYRSSKKRKLVPSKFSFDVLTEGDKALGWLLTFANSSSEEQHSCVDLYFVRQDGTMFQAEHKFRPYFYVAAKDKMEMNVDAYLRGRYQCQIADIQLVEEEDLDLDLKKHLSGLQKTCLKISFNTLQQLLQVKSDLIKVVERNREAAEESTGQNQDLADCIVDLREYGEPYHVCFAIDNDIRCGLWYNVHVSSDGLTLERDLDHFKYAEIHVCAFDVKTERFLGVDDDSVVMISYMVDGQGHLIINTECVDRDIKDLKYALKPGYYPKAPLEVCFTVTNVKNEEELLKSWFAHMIDVKPGIYVTYKDDSSGWPLLKTRATHYGLRIEDELGFQCEDIQGGCRARFPCVLDCFAWVKRNIFRFDGGTDLKAATESMYYVPEDASPKRMALLRANDPQMMAYYSVSDVVSMYKFYNKSIHCLIFNLTTIIPMTPDEVVHGESSALCKLLPEKFRLLEELFSSTVTTIDMINRKKKYVLFSDICEGVERLGGRKLSRKYFAQMVKLLPGTFETKSTLVRDHSTSGMESDFEVSLSYKYVKDHCKVSKTIALHDSFCSKLLFFVGMCARVPGGFDVEEAQLPGYDVDEAELPN</sequence>
<dbReference type="GO" id="GO:0051539">
    <property type="term" value="F:4 iron, 4 sulfur cluster binding"/>
    <property type="evidence" value="ECO:0007669"/>
    <property type="project" value="UniProtKB-KW"/>
</dbReference>
<dbReference type="SMART" id="SM01075">
    <property type="entry name" value="CDT1"/>
    <property type="match status" value="1"/>
</dbReference>
<dbReference type="InterPro" id="IPR012337">
    <property type="entry name" value="RNaseH-like_sf"/>
</dbReference>
<proteinExistence type="inferred from homology"/>
<protein>
    <recommendedName>
        <fullName evidence="1">DNA polymerase epsilon catalytic subunit</fullName>
        <ecNumber evidence="1">2.7.7.7</ecNumber>
    </recommendedName>
</protein>
<dbReference type="Pfam" id="PF08839">
    <property type="entry name" value="CDT1"/>
    <property type="match status" value="1"/>
</dbReference>
<comment type="similarity">
    <text evidence="1">Belongs to the DNA polymerase type-B family.</text>
</comment>
<dbReference type="InterPro" id="IPR029703">
    <property type="entry name" value="POL2"/>
</dbReference>
<dbReference type="Gene3D" id="3.30.342.10">
    <property type="entry name" value="DNA Polymerase, chain B, domain 1"/>
    <property type="match status" value="1"/>
</dbReference>
<keyword evidence="1" id="KW-0238">DNA-binding</keyword>
<dbReference type="SUPFAM" id="SSF53098">
    <property type="entry name" value="Ribonuclease H-like"/>
    <property type="match status" value="1"/>
</dbReference>
<dbReference type="EMBL" id="JBCNJP010000007">
    <property type="protein sequence ID" value="KAK9075078.1"/>
    <property type="molecule type" value="Genomic_DNA"/>
</dbReference>
<evidence type="ECO:0000313" key="4">
    <source>
        <dbReference type="Proteomes" id="UP001408789"/>
    </source>
</evidence>
<comment type="subcellular location">
    <subcellularLocation>
        <location evidence="1">Nucleus</location>
    </subcellularLocation>
</comment>
<dbReference type="GO" id="GO:0008270">
    <property type="term" value="F:zinc ion binding"/>
    <property type="evidence" value="ECO:0007669"/>
    <property type="project" value="UniProtKB-KW"/>
</dbReference>
<evidence type="ECO:0000256" key="1">
    <source>
        <dbReference type="RuleBase" id="RU365029"/>
    </source>
</evidence>
<gene>
    <name evidence="3" type="ORF">SSX86_003397</name>
</gene>
<dbReference type="InterPro" id="IPR036397">
    <property type="entry name" value="RNaseH_sf"/>
</dbReference>
<dbReference type="GO" id="GO:0008622">
    <property type="term" value="C:epsilon DNA polymerase complex"/>
    <property type="evidence" value="ECO:0007669"/>
    <property type="project" value="InterPro"/>
</dbReference>
<evidence type="ECO:0000313" key="3">
    <source>
        <dbReference type="EMBL" id="KAK9075078.1"/>
    </source>
</evidence>
<keyword evidence="1" id="KW-0863">Zinc-finger</keyword>
<dbReference type="InterPro" id="IPR006133">
    <property type="entry name" value="DNA-dir_DNA_pol_B_exonuc"/>
</dbReference>
<comment type="catalytic activity">
    <reaction evidence="1">
        <text>DNA(n) + a 2'-deoxyribonucleoside 5'-triphosphate = DNA(n+1) + diphosphate</text>
        <dbReference type="Rhea" id="RHEA:22508"/>
        <dbReference type="Rhea" id="RHEA-COMP:17339"/>
        <dbReference type="Rhea" id="RHEA-COMP:17340"/>
        <dbReference type="ChEBI" id="CHEBI:33019"/>
        <dbReference type="ChEBI" id="CHEBI:61560"/>
        <dbReference type="ChEBI" id="CHEBI:173112"/>
        <dbReference type="EC" id="2.7.7.7"/>
    </reaction>
</comment>
<dbReference type="GO" id="GO:0003887">
    <property type="term" value="F:DNA-directed DNA polymerase activity"/>
    <property type="evidence" value="ECO:0007669"/>
    <property type="project" value="UniProtKB-KW"/>
</dbReference>